<dbReference type="PANTHER" id="PTHR31973:SF187">
    <property type="entry name" value="MUTATOR TRANSPOSASE MUDRA PROTEIN"/>
    <property type="match status" value="1"/>
</dbReference>
<dbReference type="AlphaFoldDB" id="A0AAW2ST95"/>
<name>A0AAW2ST95_9LAMI</name>
<dbReference type="PANTHER" id="PTHR31973">
    <property type="entry name" value="POLYPROTEIN, PUTATIVE-RELATED"/>
    <property type="match status" value="1"/>
</dbReference>
<dbReference type="EMBL" id="JACGWN010000016">
    <property type="protein sequence ID" value="KAL0395442.1"/>
    <property type="molecule type" value="Genomic_DNA"/>
</dbReference>
<protein>
    <recommendedName>
        <fullName evidence="1">Transposase MuDR plant domain-containing protein</fullName>
    </recommendedName>
</protein>
<evidence type="ECO:0000259" key="1">
    <source>
        <dbReference type="Pfam" id="PF03108"/>
    </source>
</evidence>
<comment type="caution">
    <text evidence="2">The sequence shown here is derived from an EMBL/GenBank/DDBJ whole genome shotgun (WGS) entry which is preliminary data.</text>
</comment>
<reference evidence="2" key="2">
    <citation type="journal article" date="2024" name="Plant">
        <title>Genomic evolution and insights into agronomic trait innovations of Sesamum species.</title>
        <authorList>
            <person name="Miao H."/>
            <person name="Wang L."/>
            <person name="Qu L."/>
            <person name="Liu H."/>
            <person name="Sun Y."/>
            <person name="Le M."/>
            <person name="Wang Q."/>
            <person name="Wei S."/>
            <person name="Zheng Y."/>
            <person name="Lin W."/>
            <person name="Duan Y."/>
            <person name="Cao H."/>
            <person name="Xiong S."/>
            <person name="Wang X."/>
            <person name="Wei L."/>
            <person name="Li C."/>
            <person name="Ma Q."/>
            <person name="Ju M."/>
            <person name="Zhao R."/>
            <person name="Li G."/>
            <person name="Mu C."/>
            <person name="Tian Q."/>
            <person name="Mei H."/>
            <person name="Zhang T."/>
            <person name="Gao T."/>
            <person name="Zhang H."/>
        </authorList>
    </citation>
    <scope>NUCLEOTIDE SEQUENCE</scope>
    <source>
        <strain evidence="2">KEN1</strain>
    </source>
</reference>
<dbReference type="Pfam" id="PF03108">
    <property type="entry name" value="DBD_Tnp_Mut"/>
    <property type="match status" value="1"/>
</dbReference>
<organism evidence="2">
    <name type="scientific">Sesamum latifolium</name>
    <dbReference type="NCBI Taxonomy" id="2727402"/>
    <lineage>
        <taxon>Eukaryota</taxon>
        <taxon>Viridiplantae</taxon>
        <taxon>Streptophyta</taxon>
        <taxon>Embryophyta</taxon>
        <taxon>Tracheophyta</taxon>
        <taxon>Spermatophyta</taxon>
        <taxon>Magnoliopsida</taxon>
        <taxon>eudicotyledons</taxon>
        <taxon>Gunneridae</taxon>
        <taxon>Pentapetalae</taxon>
        <taxon>asterids</taxon>
        <taxon>lamiids</taxon>
        <taxon>Lamiales</taxon>
        <taxon>Pedaliaceae</taxon>
        <taxon>Sesamum</taxon>
    </lineage>
</organism>
<evidence type="ECO:0000313" key="2">
    <source>
        <dbReference type="EMBL" id="KAL0395442.1"/>
    </source>
</evidence>
<dbReference type="InterPro" id="IPR004332">
    <property type="entry name" value="Transposase_MuDR"/>
</dbReference>
<accession>A0AAW2ST95</accession>
<reference evidence="2" key="1">
    <citation type="submission" date="2020-06" db="EMBL/GenBank/DDBJ databases">
        <authorList>
            <person name="Li T."/>
            <person name="Hu X."/>
            <person name="Zhang T."/>
            <person name="Song X."/>
            <person name="Zhang H."/>
            <person name="Dai N."/>
            <person name="Sheng W."/>
            <person name="Hou X."/>
            <person name="Wei L."/>
        </authorList>
    </citation>
    <scope>NUCLEOTIDE SEQUENCE</scope>
    <source>
        <strain evidence="2">KEN1</strain>
        <tissue evidence="2">Leaf</tissue>
    </source>
</reference>
<feature type="domain" description="Transposase MuDR plant" evidence="1">
    <location>
        <begin position="3"/>
        <end position="60"/>
    </location>
</feature>
<sequence length="177" mass="20510">MFFSSIDTFRLALRKYAIREDFKVIRDKNEKEGGVVHCDGERCKWWIHASVAPDGISFMIKTYIEKHTCVRVDKNKEATASWMAEKLVDVLRENPNMKCRGMRSYKSLVSIHHICSFYKAKKIAMLSIEGNHATSFGMLTKYVEMASRTNPGSIFKLQYAHEMEYIPPTLILKRAFC</sequence>
<gene>
    <name evidence="2" type="ORF">Slati_4510400</name>
</gene>
<proteinExistence type="predicted"/>